<dbReference type="OrthoDB" id="292786at2759"/>
<dbReference type="EMBL" id="CAJJDN010000120">
    <property type="protein sequence ID" value="CAD8119274.1"/>
    <property type="molecule type" value="Genomic_DNA"/>
</dbReference>
<comment type="caution">
    <text evidence="2">The sequence shown here is derived from an EMBL/GenBank/DDBJ whole genome shotgun (WGS) entry which is preliminary data.</text>
</comment>
<name>A0A8S1QWM5_9CILI</name>
<evidence type="ECO:0000313" key="2">
    <source>
        <dbReference type="EMBL" id="CAD8119274.1"/>
    </source>
</evidence>
<keyword evidence="1" id="KW-0732">Signal</keyword>
<feature type="signal peptide" evidence="1">
    <location>
        <begin position="1"/>
        <end position="20"/>
    </location>
</feature>
<evidence type="ECO:0000313" key="3">
    <source>
        <dbReference type="Proteomes" id="UP000692954"/>
    </source>
</evidence>
<reference evidence="2" key="1">
    <citation type="submission" date="2021-01" db="EMBL/GenBank/DDBJ databases">
        <authorList>
            <consortium name="Genoscope - CEA"/>
            <person name="William W."/>
        </authorList>
    </citation>
    <scope>NUCLEOTIDE SEQUENCE</scope>
</reference>
<accession>A0A8S1QWM5</accession>
<organism evidence="2 3">
    <name type="scientific">Paramecium sonneborni</name>
    <dbReference type="NCBI Taxonomy" id="65129"/>
    <lineage>
        <taxon>Eukaryota</taxon>
        <taxon>Sar</taxon>
        <taxon>Alveolata</taxon>
        <taxon>Ciliophora</taxon>
        <taxon>Intramacronucleata</taxon>
        <taxon>Oligohymenophorea</taxon>
        <taxon>Peniculida</taxon>
        <taxon>Parameciidae</taxon>
        <taxon>Paramecium</taxon>
    </lineage>
</organism>
<keyword evidence="3" id="KW-1185">Reference proteome</keyword>
<dbReference type="AlphaFoldDB" id="A0A8S1QWM5"/>
<feature type="chain" id="PRO_5035927943" evidence="1">
    <location>
        <begin position="21"/>
        <end position="302"/>
    </location>
</feature>
<dbReference type="Proteomes" id="UP000692954">
    <property type="component" value="Unassembled WGS sequence"/>
</dbReference>
<protein>
    <submittedName>
        <fullName evidence="2">Uncharacterized protein</fullName>
    </submittedName>
</protein>
<proteinExistence type="predicted"/>
<gene>
    <name evidence="2" type="ORF">PSON_ATCC_30995.1.T1200123</name>
</gene>
<evidence type="ECO:0000256" key="1">
    <source>
        <dbReference type="SAM" id="SignalP"/>
    </source>
</evidence>
<sequence>MLNTLLLFVLILNLWGQTCSVNQITCESISDNNLCYQMKDSNNNPVCEWNTDKCEKSMLYNLPCSKYTNEYFCIYKSYGCRWDGTITSNYEYELMKTNVNGKCIEQKCEDSTSEYDCQSFGQLSCDWQDDHCVQVTKCKDFQTVKGCRNTRFKERCIALVNGHVLPISQRDATIFDSFECVVLECKHKESEYECTFANGVQCIWGTKGCSVCASYLTYESCTQNKGLCMWNQNQCQNIECQQYQNPSLCKLKTEQCEWNSLKMRCQLNSTQSNNHCYSEYLEQQNLAQIIQIIFIVIFILIG</sequence>